<dbReference type="AlphaFoldDB" id="A0A2Z4PUL1"/>
<dbReference type="Proteomes" id="UP000249898">
    <property type="component" value="Chromosome"/>
</dbReference>
<reference evidence="2 3" key="1">
    <citation type="submission" date="2016-06" db="EMBL/GenBank/DDBJ databases">
        <title>The sequenced genome of the ice-adhering bacterium Marinomonas primoryensis, from Antarctica.</title>
        <authorList>
            <person name="Graham L."/>
            <person name="Vance T.D.R."/>
            <person name="Davies P.L."/>
        </authorList>
    </citation>
    <scope>NUCLEOTIDE SEQUENCE [LARGE SCALE GENOMIC DNA]</scope>
    <source>
        <strain evidence="2 3">AceL</strain>
    </source>
</reference>
<dbReference type="CDD" id="cd02440">
    <property type="entry name" value="AdoMet_MTases"/>
    <property type="match status" value="1"/>
</dbReference>
<organism evidence="2 3">
    <name type="scientific">Marinomonas primoryensis</name>
    <dbReference type="NCBI Taxonomy" id="178399"/>
    <lineage>
        <taxon>Bacteria</taxon>
        <taxon>Pseudomonadati</taxon>
        <taxon>Pseudomonadota</taxon>
        <taxon>Gammaproteobacteria</taxon>
        <taxon>Oceanospirillales</taxon>
        <taxon>Oceanospirillaceae</taxon>
        <taxon>Marinomonas</taxon>
    </lineage>
</organism>
<sequence>MSHQNLLHDSADDLGPIRIFDDGQYRVLSFAEGDEQSRIRLSTPHILQHEYTQAMMLPLLFCEPKRVCILGLGGGALLHALHHAVPAIHITAVELRQEVMDAAEMYFKLPRGKRITLNVANAIDCMAEGLPKKVDLLMTDLYNTEGMDQGVLQASFIENCAKNIKDDGWLALNCWMNDKNNQDLTDIIKKHFIDVRALDTGGGNWVIIAGKRMNHSNAKELKAHALSLSNHMGFQLTKWLSRLSAV</sequence>
<evidence type="ECO:0000313" key="2">
    <source>
        <dbReference type="EMBL" id="AWY00809.1"/>
    </source>
</evidence>
<gene>
    <name evidence="2" type="ORF">A8139_13115</name>
</gene>
<dbReference type="RefSeq" id="WP_112138757.1">
    <property type="nucleotide sequence ID" value="NZ_CP016181.1"/>
</dbReference>
<dbReference type="PANTHER" id="PTHR43317">
    <property type="entry name" value="THERMOSPERMINE SYNTHASE ACAULIS5"/>
    <property type="match status" value="1"/>
</dbReference>
<name>A0A2Z4PUL1_9GAMM</name>
<dbReference type="Gene3D" id="3.40.50.150">
    <property type="entry name" value="Vaccinia Virus protein VP39"/>
    <property type="match status" value="1"/>
</dbReference>
<dbReference type="EMBL" id="CP016181">
    <property type="protein sequence ID" value="AWY00809.1"/>
    <property type="molecule type" value="Genomic_DNA"/>
</dbReference>
<keyword evidence="1" id="KW-0620">Polyamine biosynthesis</keyword>
<proteinExistence type="predicted"/>
<dbReference type="GO" id="GO:0006596">
    <property type="term" value="P:polyamine biosynthetic process"/>
    <property type="evidence" value="ECO:0007669"/>
    <property type="project" value="UniProtKB-KW"/>
</dbReference>
<evidence type="ECO:0000313" key="3">
    <source>
        <dbReference type="Proteomes" id="UP000249898"/>
    </source>
</evidence>
<dbReference type="OrthoDB" id="9761985at2"/>
<evidence type="ECO:0000256" key="1">
    <source>
        <dbReference type="ARBA" id="ARBA00023115"/>
    </source>
</evidence>
<dbReference type="Pfam" id="PF01564">
    <property type="entry name" value="Spermine_synth"/>
    <property type="match status" value="1"/>
</dbReference>
<dbReference type="SUPFAM" id="SSF53335">
    <property type="entry name" value="S-adenosyl-L-methionine-dependent methyltransferases"/>
    <property type="match status" value="1"/>
</dbReference>
<protein>
    <submittedName>
        <fullName evidence="2">Spermidine synthase</fullName>
    </submittedName>
</protein>
<accession>A0A2Z4PUL1</accession>
<dbReference type="PANTHER" id="PTHR43317:SF1">
    <property type="entry name" value="THERMOSPERMINE SYNTHASE ACAULIS5"/>
    <property type="match status" value="1"/>
</dbReference>
<dbReference type="InterPro" id="IPR029063">
    <property type="entry name" value="SAM-dependent_MTases_sf"/>
</dbReference>